<keyword evidence="11 15" id="KW-1133">Transmembrane helix</keyword>
<dbReference type="Pfam" id="PF00672">
    <property type="entry name" value="HAMP"/>
    <property type="match status" value="1"/>
</dbReference>
<dbReference type="Proteomes" id="UP000652477">
    <property type="component" value="Unassembled WGS sequence"/>
</dbReference>
<accession>A0A923LKH4</accession>
<dbReference type="SUPFAM" id="SSF47384">
    <property type="entry name" value="Homodimeric domain of signal transducing histidine kinase"/>
    <property type="match status" value="1"/>
</dbReference>
<keyword evidence="5" id="KW-0597">Phosphoprotein</keyword>
<protein>
    <recommendedName>
        <fullName evidence="3">histidine kinase</fullName>
        <ecNumber evidence="3">2.7.13.3</ecNumber>
    </recommendedName>
</protein>
<feature type="domain" description="Histidine kinase" evidence="16">
    <location>
        <begin position="275"/>
        <end position="491"/>
    </location>
</feature>
<dbReference type="PANTHER" id="PTHR45528:SF1">
    <property type="entry name" value="SENSOR HISTIDINE KINASE CPXA"/>
    <property type="match status" value="1"/>
</dbReference>
<dbReference type="Gene3D" id="3.30.565.10">
    <property type="entry name" value="Histidine kinase-like ATPase, C-terminal domain"/>
    <property type="match status" value="1"/>
</dbReference>
<comment type="catalytic activity">
    <reaction evidence="1">
        <text>ATP + protein L-histidine = ADP + protein N-phospho-L-histidine.</text>
        <dbReference type="EC" id="2.7.13.3"/>
    </reaction>
</comment>
<dbReference type="Gene3D" id="6.10.340.10">
    <property type="match status" value="1"/>
</dbReference>
<dbReference type="RefSeq" id="WP_186876380.1">
    <property type="nucleotide sequence ID" value="NZ_JACOPF010000002.1"/>
</dbReference>
<keyword evidence="4" id="KW-1003">Cell membrane</keyword>
<evidence type="ECO:0000256" key="9">
    <source>
        <dbReference type="ARBA" id="ARBA00022777"/>
    </source>
</evidence>
<keyword evidence="14" id="KW-0175">Coiled coil</keyword>
<dbReference type="SUPFAM" id="SSF158472">
    <property type="entry name" value="HAMP domain-like"/>
    <property type="match status" value="1"/>
</dbReference>
<evidence type="ECO:0000256" key="5">
    <source>
        <dbReference type="ARBA" id="ARBA00022553"/>
    </source>
</evidence>
<evidence type="ECO:0000256" key="11">
    <source>
        <dbReference type="ARBA" id="ARBA00022989"/>
    </source>
</evidence>
<dbReference type="EC" id="2.7.13.3" evidence="3"/>
<organism evidence="18 19">
    <name type="scientific">Mediterraneibacter hominis</name>
    <dbReference type="NCBI Taxonomy" id="2763054"/>
    <lineage>
        <taxon>Bacteria</taxon>
        <taxon>Bacillati</taxon>
        <taxon>Bacillota</taxon>
        <taxon>Clostridia</taxon>
        <taxon>Lachnospirales</taxon>
        <taxon>Lachnospiraceae</taxon>
        <taxon>Mediterraneibacter</taxon>
    </lineage>
</organism>
<dbReference type="PRINTS" id="PR00344">
    <property type="entry name" value="BCTRLSENSOR"/>
</dbReference>
<keyword evidence="19" id="KW-1185">Reference proteome</keyword>
<dbReference type="Gene3D" id="1.10.287.130">
    <property type="match status" value="1"/>
</dbReference>
<dbReference type="InterPro" id="IPR003594">
    <property type="entry name" value="HATPase_dom"/>
</dbReference>
<dbReference type="Pfam" id="PF02518">
    <property type="entry name" value="HATPase_c"/>
    <property type="match status" value="1"/>
</dbReference>
<keyword evidence="9" id="KW-0418">Kinase</keyword>
<evidence type="ECO:0000313" key="18">
    <source>
        <dbReference type="EMBL" id="MBC5689727.1"/>
    </source>
</evidence>
<evidence type="ECO:0000256" key="1">
    <source>
        <dbReference type="ARBA" id="ARBA00000085"/>
    </source>
</evidence>
<evidence type="ECO:0000256" key="10">
    <source>
        <dbReference type="ARBA" id="ARBA00022840"/>
    </source>
</evidence>
<keyword evidence="6" id="KW-0808">Transferase</keyword>
<evidence type="ECO:0000256" key="4">
    <source>
        <dbReference type="ARBA" id="ARBA00022475"/>
    </source>
</evidence>
<feature type="domain" description="HAMP" evidence="17">
    <location>
        <begin position="194"/>
        <end position="246"/>
    </location>
</feature>
<keyword evidence="10" id="KW-0067">ATP-binding</keyword>
<dbReference type="InterPro" id="IPR004358">
    <property type="entry name" value="Sig_transdc_His_kin-like_C"/>
</dbReference>
<name>A0A923LKH4_9FIRM</name>
<sequence>MKWSIRSQITAIFIGLIVLILAGMFVINSGFLGQYYVAHKEKDLVDTYEVIDRALSDGKFTSESVKDKVLNQSEKTNIDISIMDTAGGNIIFSTIKDERGLLFGRMLGYFFDKNQGDGIVLESTDAYQILKATDTANKTDYLEMWGYFSDGSFFTMRSPLESIRESASLANKFLIYMGLTGIVLGGILVWFFSKKITKPVLELAELSRKMANLDFNAKYTSGGSNEIGVLGESFNIMSKRLEKTVSELKSANNKLLKDIEQKEKIEDMRNEFLGNVSHELKTPIALIQGYAEGLKEGVNDDPESREFYCDVIMDEAGKMNQMVKNLLTLNQLEFGSDELEFERFDIVGLIRGVIASCDILIQQAEASVSFVADSSVYVWADEFKTEQVVRNYLTNAIHHVENEKRIEIRVLPKRDTVRITVFNSGKQIPKEDVSKLWDKFYKVDKAHTREYGGNGIGLSIVKAIMESFHQAYGVQNFDNGVEFWFELEPDVSIKSEDCVKNEHYGQEKKDGAVEGQALHEKGNEVKYEEL</sequence>
<dbReference type="GO" id="GO:0005524">
    <property type="term" value="F:ATP binding"/>
    <property type="evidence" value="ECO:0007669"/>
    <property type="project" value="UniProtKB-KW"/>
</dbReference>
<evidence type="ECO:0000256" key="15">
    <source>
        <dbReference type="SAM" id="Phobius"/>
    </source>
</evidence>
<dbReference type="GO" id="GO:0005886">
    <property type="term" value="C:plasma membrane"/>
    <property type="evidence" value="ECO:0007669"/>
    <property type="project" value="UniProtKB-SubCell"/>
</dbReference>
<keyword evidence="7 15" id="KW-0812">Transmembrane</keyword>
<dbReference type="SUPFAM" id="SSF55874">
    <property type="entry name" value="ATPase domain of HSP90 chaperone/DNA topoisomerase II/histidine kinase"/>
    <property type="match status" value="1"/>
</dbReference>
<keyword evidence="12" id="KW-0902">Two-component regulatory system</keyword>
<dbReference type="CDD" id="cd06225">
    <property type="entry name" value="HAMP"/>
    <property type="match status" value="1"/>
</dbReference>
<comment type="subcellular location">
    <subcellularLocation>
        <location evidence="2">Cell membrane</location>
        <topology evidence="2">Multi-pass membrane protein</topology>
    </subcellularLocation>
</comment>
<evidence type="ECO:0000256" key="8">
    <source>
        <dbReference type="ARBA" id="ARBA00022741"/>
    </source>
</evidence>
<gene>
    <name evidence="18" type="ORF">H8S37_12445</name>
</gene>
<dbReference type="PROSITE" id="PS50885">
    <property type="entry name" value="HAMP"/>
    <property type="match status" value="1"/>
</dbReference>
<dbReference type="InterPro" id="IPR036890">
    <property type="entry name" value="HATPase_C_sf"/>
</dbReference>
<dbReference type="InterPro" id="IPR003660">
    <property type="entry name" value="HAMP_dom"/>
</dbReference>
<dbReference type="InterPro" id="IPR005467">
    <property type="entry name" value="His_kinase_dom"/>
</dbReference>
<dbReference type="EMBL" id="JACOPF010000002">
    <property type="protein sequence ID" value="MBC5689727.1"/>
    <property type="molecule type" value="Genomic_DNA"/>
</dbReference>
<evidence type="ECO:0000256" key="3">
    <source>
        <dbReference type="ARBA" id="ARBA00012438"/>
    </source>
</evidence>
<keyword evidence="8" id="KW-0547">Nucleotide-binding</keyword>
<keyword evidence="13 15" id="KW-0472">Membrane</keyword>
<evidence type="ECO:0000256" key="13">
    <source>
        <dbReference type="ARBA" id="ARBA00023136"/>
    </source>
</evidence>
<evidence type="ECO:0000256" key="14">
    <source>
        <dbReference type="SAM" id="Coils"/>
    </source>
</evidence>
<dbReference type="SMART" id="SM00304">
    <property type="entry name" value="HAMP"/>
    <property type="match status" value="1"/>
</dbReference>
<dbReference type="SMART" id="SM00387">
    <property type="entry name" value="HATPase_c"/>
    <property type="match status" value="1"/>
</dbReference>
<evidence type="ECO:0000256" key="6">
    <source>
        <dbReference type="ARBA" id="ARBA00022679"/>
    </source>
</evidence>
<reference evidence="18" key="1">
    <citation type="submission" date="2020-08" db="EMBL/GenBank/DDBJ databases">
        <title>Genome public.</title>
        <authorList>
            <person name="Liu C."/>
            <person name="Sun Q."/>
        </authorList>
    </citation>
    <scope>NUCLEOTIDE SEQUENCE</scope>
    <source>
        <strain evidence="18">NSJ-55</strain>
    </source>
</reference>
<dbReference type="Pfam" id="PF00512">
    <property type="entry name" value="HisKA"/>
    <property type="match status" value="1"/>
</dbReference>
<dbReference type="GO" id="GO:0000155">
    <property type="term" value="F:phosphorelay sensor kinase activity"/>
    <property type="evidence" value="ECO:0007669"/>
    <property type="project" value="InterPro"/>
</dbReference>
<evidence type="ECO:0000256" key="12">
    <source>
        <dbReference type="ARBA" id="ARBA00023012"/>
    </source>
</evidence>
<dbReference type="PROSITE" id="PS50109">
    <property type="entry name" value="HIS_KIN"/>
    <property type="match status" value="1"/>
</dbReference>
<dbReference type="AlphaFoldDB" id="A0A923LKH4"/>
<evidence type="ECO:0000259" key="16">
    <source>
        <dbReference type="PROSITE" id="PS50109"/>
    </source>
</evidence>
<evidence type="ECO:0000313" key="19">
    <source>
        <dbReference type="Proteomes" id="UP000652477"/>
    </source>
</evidence>
<dbReference type="InterPro" id="IPR036097">
    <property type="entry name" value="HisK_dim/P_sf"/>
</dbReference>
<evidence type="ECO:0000256" key="2">
    <source>
        <dbReference type="ARBA" id="ARBA00004651"/>
    </source>
</evidence>
<dbReference type="FunFam" id="1.10.287.130:FF:000001">
    <property type="entry name" value="Two-component sensor histidine kinase"/>
    <property type="match status" value="1"/>
</dbReference>
<comment type="caution">
    <text evidence="18">The sequence shown here is derived from an EMBL/GenBank/DDBJ whole genome shotgun (WGS) entry which is preliminary data.</text>
</comment>
<dbReference type="InterPro" id="IPR050398">
    <property type="entry name" value="HssS/ArlS-like"/>
</dbReference>
<dbReference type="SMART" id="SM00388">
    <property type="entry name" value="HisKA"/>
    <property type="match status" value="1"/>
</dbReference>
<dbReference type="CDD" id="cd00082">
    <property type="entry name" value="HisKA"/>
    <property type="match status" value="1"/>
</dbReference>
<feature type="transmembrane region" description="Helical" evidence="15">
    <location>
        <begin position="173"/>
        <end position="192"/>
    </location>
</feature>
<evidence type="ECO:0000259" key="17">
    <source>
        <dbReference type="PROSITE" id="PS50885"/>
    </source>
</evidence>
<dbReference type="InterPro" id="IPR003661">
    <property type="entry name" value="HisK_dim/P_dom"/>
</dbReference>
<feature type="coiled-coil region" evidence="14">
    <location>
        <begin position="238"/>
        <end position="265"/>
    </location>
</feature>
<evidence type="ECO:0000256" key="7">
    <source>
        <dbReference type="ARBA" id="ARBA00022692"/>
    </source>
</evidence>
<dbReference type="PANTHER" id="PTHR45528">
    <property type="entry name" value="SENSOR HISTIDINE KINASE CPXA"/>
    <property type="match status" value="1"/>
</dbReference>
<proteinExistence type="predicted"/>
<feature type="transmembrane region" description="Helical" evidence="15">
    <location>
        <begin position="12"/>
        <end position="32"/>
    </location>
</feature>